<comment type="caution">
    <text evidence="1">The sequence shown here is derived from an EMBL/GenBank/DDBJ whole genome shotgun (WGS) entry which is preliminary data.</text>
</comment>
<evidence type="ECO:0000313" key="1">
    <source>
        <dbReference type="EMBL" id="TYR74503.1"/>
    </source>
</evidence>
<dbReference type="EMBL" id="VTEH01000011">
    <property type="protein sequence ID" value="TYR74503.1"/>
    <property type="molecule type" value="Genomic_DNA"/>
</dbReference>
<dbReference type="InterPro" id="IPR034122">
    <property type="entry name" value="Retropepsin-like_bacterial"/>
</dbReference>
<dbReference type="Proteomes" id="UP000323317">
    <property type="component" value="Unassembled WGS sequence"/>
</dbReference>
<dbReference type="Gene3D" id="2.40.70.10">
    <property type="entry name" value="Acid Proteases"/>
    <property type="match status" value="2"/>
</dbReference>
<dbReference type="AlphaFoldDB" id="A0A5D4KE74"/>
<name>A0A5D4KE74_9BACI</name>
<dbReference type="SUPFAM" id="SSF50630">
    <property type="entry name" value="Acid proteases"/>
    <property type="match status" value="1"/>
</dbReference>
<dbReference type="CDD" id="cd05483">
    <property type="entry name" value="retropepsin_like_bacteria"/>
    <property type="match status" value="1"/>
</dbReference>
<dbReference type="Pfam" id="PF13650">
    <property type="entry name" value="Asp_protease_2"/>
    <property type="match status" value="1"/>
</dbReference>
<accession>A0A5D4KE74</accession>
<proteinExistence type="predicted"/>
<organism evidence="1 2">
    <name type="scientific">Rossellomorea vietnamensis</name>
    <dbReference type="NCBI Taxonomy" id="218284"/>
    <lineage>
        <taxon>Bacteria</taxon>
        <taxon>Bacillati</taxon>
        <taxon>Bacillota</taxon>
        <taxon>Bacilli</taxon>
        <taxon>Bacillales</taxon>
        <taxon>Bacillaceae</taxon>
        <taxon>Rossellomorea</taxon>
    </lineage>
</organism>
<dbReference type="InterPro" id="IPR021109">
    <property type="entry name" value="Peptidase_aspartic_dom_sf"/>
</dbReference>
<gene>
    <name evidence="1" type="ORF">FZC79_13575</name>
</gene>
<sequence>MMKKLKVFDLGNQKSDEGLGTALEFIIMGEDSIAINHLKQLYNSTQNSLVKSEAANLLFDLYFTRSEWSQIETDGLLEEPSIEKSNRIIARSCGMSEPPLYSFPESPIHTPMKLSFSGCPTIEVLINGKKKFFWLDTGAGMTVISSTLANECSMNLLKEKEMVVGNSTNQDLDTDLAFIHSIKIKDLLIRNQPALVLSDNLLEIPLPDKKGNMVIDGIIGWDIIQHLHLEIDYKAKEVLIQKPITKENKDRNLFFCGAPFIKVSSLNEKPLYFGLDTGANKTHFGQPLLSKLDNLVVENRLIHAGGIGDVKEREIQCINYLSIQFNSQQDITFANVRMMLSDFGSFFTPDGVFGSDIAKDGRLIIDYANRKVDVFR</sequence>
<evidence type="ECO:0000313" key="2">
    <source>
        <dbReference type="Proteomes" id="UP000323317"/>
    </source>
</evidence>
<protein>
    <recommendedName>
        <fullName evidence="3">Peptidase A2 domain-containing protein</fullName>
    </recommendedName>
</protein>
<evidence type="ECO:0008006" key="3">
    <source>
        <dbReference type="Google" id="ProtNLM"/>
    </source>
</evidence>
<reference evidence="1 2" key="1">
    <citation type="submission" date="2019-08" db="EMBL/GenBank/DDBJ databases">
        <title>Bacillus genomes from the desert of Cuatro Cienegas, Coahuila.</title>
        <authorList>
            <person name="Olmedo-Alvarez G."/>
        </authorList>
    </citation>
    <scope>NUCLEOTIDE SEQUENCE [LARGE SCALE GENOMIC DNA]</scope>
    <source>
        <strain evidence="1 2">CH40_1T</strain>
    </source>
</reference>